<evidence type="ECO:0000313" key="9">
    <source>
        <dbReference type="Proteomes" id="UP000290204"/>
    </source>
</evidence>
<comment type="similarity">
    <text evidence="2">Belongs to the EamA transporter family.</text>
</comment>
<dbReference type="AlphaFoldDB" id="A0A4Q1CHW6"/>
<dbReference type="RefSeq" id="WP_129131321.1">
    <property type="nucleotide sequence ID" value="NZ_SDHW01000003.1"/>
</dbReference>
<sequence length="289" mass="31192">MHPKLFNWLLFLLLCFIWGSSFILMKEGLKQLSAYEVAAIRMLSAGLVLLPFAVRSFQRMQKKDLGLLVLTGILGSFIPAILFCIAETQIDSALAGMLNALTPFFVILIGALFFQSKVAAQKIIGVLIGFSGMLLLFLSQKNGASSNNVFFAVLIVLATLSYGLNVNMTNRYLKHVGSLDIAAIAFVSLIPASLAVLLYNGFTQHQLSDVSVIRAISAASVLGIFGTAIASILFYMLLKRAGPLFSTMVTYGIPFVAIGWGLLVGETVGLLQMAGLLIILSGVYITNRQ</sequence>
<feature type="transmembrane region" description="Helical" evidence="6">
    <location>
        <begin position="176"/>
        <end position="199"/>
    </location>
</feature>
<feature type="transmembrane region" description="Helical" evidence="6">
    <location>
        <begin position="66"/>
        <end position="86"/>
    </location>
</feature>
<feature type="transmembrane region" description="Helical" evidence="6">
    <location>
        <begin position="146"/>
        <end position="164"/>
    </location>
</feature>
<comment type="caution">
    <text evidence="8">The sequence shown here is derived from an EMBL/GenBank/DDBJ whole genome shotgun (WGS) entry which is preliminary data.</text>
</comment>
<dbReference type="InterPro" id="IPR050638">
    <property type="entry name" value="AA-Vitamin_Transporters"/>
</dbReference>
<keyword evidence="9" id="KW-1185">Reference proteome</keyword>
<evidence type="ECO:0000313" key="8">
    <source>
        <dbReference type="EMBL" id="RXK59947.1"/>
    </source>
</evidence>
<dbReference type="Pfam" id="PF00892">
    <property type="entry name" value="EamA"/>
    <property type="match status" value="2"/>
</dbReference>
<dbReference type="PANTHER" id="PTHR32322:SF2">
    <property type="entry name" value="EAMA DOMAIN-CONTAINING PROTEIN"/>
    <property type="match status" value="1"/>
</dbReference>
<feature type="transmembrane region" description="Helical" evidence="6">
    <location>
        <begin position="5"/>
        <end position="25"/>
    </location>
</feature>
<dbReference type="SUPFAM" id="SSF103481">
    <property type="entry name" value="Multidrug resistance efflux transporter EmrE"/>
    <property type="match status" value="2"/>
</dbReference>
<evidence type="ECO:0000256" key="4">
    <source>
        <dbReference type="ARBA" id="ARBA00022989"/>
    </source>
</evidence>
<feature type="transmembrane region" description="Helical" evidence="6">
    <location>
        <begin position="269"/>
        <end position="286"/>
    </location>
</feature>
<dbReference type="InterPro" id="IPR037185">
    <property type="entry name" value="EmrE-like"/>
</dbReference>
<feature type="domain" description="EamA" evidence="7">
    <location>
        <begin position="9"/>
        <end position="137"/>
    </location>
</feature>
<feature type="domain" description="EamA" evidence="7">
    <location>
        <begin position="152"/>
        <end position="287"/>
    </location>
</feature>
<gene>
    <name evidence="8" type="ORF">ESA94_12940</name>
</gene>
<evidence type="ECO:0000256" key="3">
    <source>
        <dbReference type="ARBA" id="ARBA00022692"/>
    </source>
</evidence>
<keyword evidence="5 6" id="KW-0472">Membrane</keyword>
<dbReference type="Proteomes" id="UP000290204">
    <property type="component" value="Unassembled WGS sequence"/>
</dbReference>
<feature type="transmembrane region" description="Helical" evidence="6">
    <location>
        <begin position="211"/>
        <end position="237"/>
    </location>
</feature>
<dbReference type="EMBL" id="SDHW01000003">
    <property type="protein sequence ID" value="RXK59947.1"/>
    <property type="molecule type" value="Genomic_DNA"/>
</dbReference>
<keyword evidence="3 6" id="KW-0812">Transmembrane</keyword>
<keyword evidence="4 6" id="KW-1133">Transmembrane helix</keyword>
<name>A0A4Q1CHW6_9BACT</name>
<dbReference type="GO" id="GO:0016020">
    <property type="term" value="C:membrane"/>
    <property type="evidence" value="ECO:0007669"/>
    <property type="project" value="UniProtKB-SubCell"/>
</dbReference>
<proteinExistence type="inferred from homology"/>
<dbReference type="OrthoDB" id="1117213at2"/>
<dbReference type="PANTHER" id="PTHR32322">
    <property type="entry name" value="INNER MEMBRANE TRANSPORTER"/>
    <property type="match status" value="1"/>
</dbReference>
<feature type="transmembrane region" description="Helical" evidence="6">
    <location>
        <begin position="37"/>
        <end position="54"/>
    </location>
</feature>
<evidence type="ECO:0000256" key="6">
    <source>
        <dbReference type="SAM" id="Phobius"/>
    </source>
</evidence>
<evidence type="ECO:0000259" key="7">
    <source>
        <dbReference type="Pfam" id="PF00892"/>
    </source>
</evidence>
<feature type="transmembrane region" description="Helical" evidence="6">
    <location>
        <begin position="123"/>
        <end position="140"/>
    </location>
</feature>
<evidence type="ECO:0000256" key="1">
    <source>
        <dbReference type="ARBA" id="ARBA00004141"/>
    </source>
</evidence>
<evidence type="ECO:0000256" key="2">
    <source>
        <dbReference type="ARBA" id="ARBA00007362"/>
    </source>
</evidence>
<dbReference type="InterPro" id="IPR000620">
    <property type="entry name" value="EamA_dom"/>
</dbReference>
<accession>A0A4Q1CHW6</accession>
<feature type="transmembrane region" description="Helical" evidence="6">
    <location>
        <begin position="92"/>
        <end position="114"/>
    </location>
</feature>
<organism evidence="8 9">
    <name type="scientific">Lacibacter luteus</name>
    <dbReference type="NCBI Taxonomy" id="2508719"/>
    <lineage>
        <taxon>Bacteria</taxon>
        <taxon>Pseudomonadati</taxon>
        <taxon>Bacteroidota</taxon>
        <taxon>Chitinophagia</taxon>
        <taxon>Chitinophagales</taxon>
        <taxon>Chitinophagaceae</taxon>
        <taxon>Lacibacter</taxon>
    </lineage>
</organism>
<feature type="transmembrane region" description="Helical" evidence="6">
    <location>
        <begin position="244"/>
        <end position="263"/>
    </location>
</feature>
<evidence type="ECO:0000256" key="5">
    <source>
        <dbReference type="ARBA" id="ARBA00023136"/>
    </source>
</evidence>
<comment type="subcellular location">
    <subcellularLocation>
        <location evidence="1">Membrane</location>
        <topology evidence="1">Multi-pass membrane protein</topology>
    </subcellularLocation>
</comment>
<protein>
    <submittedName>
        <fullName evidence="8">DMT family transporter</fullName>
    </submittedName>
</protein>
<reference evidence="8 9" key="1">
    <citation type="submission" date="2019-01" db="EMBL/GenBank/DDBJ databases">
        <title>Lacibacter sp. strain TTM-7.</title>
        <authorList>
            <person name="Chen W.-M."/>
        </authorList>
    </citation>
    <scope>NUCLEOTIDE SEQUENCE [LARGE SCALE GENOMIC DNA]</scope>
    <source>
        <strain evidence="8 9">TTM-7</strain>
    </source>
</reference>